<proteinExistence type="predicted"/>
<comment type="caution">
    <text evidence="1">The sequence shown here is derived from an EMBL/GenBank/DDBJ whole genome shotgun (WGS) entry which is preliminary data.</text>
</comment>
<evidence type="ECO:0000313" key="1">
    <source>
        <dbReference type="EMBL" id="KFG29845.1"/>
    </source>
</evidence>
<dbReference type="Proteomes" id="UP000028838">
    <property type="component" value="Unassembled WGS sequence"/>
</dbReference>
<protein>
    <submittedName>
        <fullName evidence="1">Uncharacterized protein</fullName>
    </submittedName>
</protein>
<dbReference type="VEuPathDB" id="ToxoDB:TGFOU_407580"/>
<gene>
    <name evidence="1" type="ORF">TGFOU_407580</name>
</gene>
<dbReference type="AlphaFoldDB" id="A0A086JCH7"/>
<name>A0A086JCH7_TOXGO</name>
<evidence type="ECO:0000313" key="2">
    <source>
        <dbReference type="Proteomes" id="UP000028838"/>
    </source>
</evidence>
<dbReference type="EMBL" id="AEYH02003264">
    <property type="protein sequence ID" value="KFG29845.1"/>
    <property type="molecule type" value="Genomic_DNA"/>
</dbReference>
<sequence length="78" mass="8649">AMPVRNILRPALRFFRMRDAICLAGSSRHSIFQPSLFYQSETSTIYVALAVKDSRDAVECANMSGGPVGYFCGCERLV</sequence>
<reference evidence="1 2" key="1">
    <citation type="submission" date="2014-07" db="EMBL/GenBank/DDBJ databases">
        <authorList>
            <person name="Sibley D."/>
            <person name="Venepally P."/>
            <person name="Karamycheva S."/>
            <person name="Hadjithomas M."/>
            <person name="Khan A."/>
            <person name="Brunk B."/>
            <person name="Roos D."/>
            <person name="Caler E."/>
            <person name="Lorenzi H."/>
        </authorList>
    </citation>
    <scope>NUCLEOTIDE SEQUENCE [LARGE SCALE GENOMIC DNA]</scope>
    <source>
        <strain evidence="1 2">FOU</strain>
    </source>
</reference>
<organism evidence="1 2">
    <name type="scientific">Toxoplasma gondii FOU</name>
    <dbReference type="NCBI Taxonomy" id="943167"/>
    <lineage>
        <taxon>Eukaryota</taxon>
        <taxon>Sar</taxon>
        <taxon>Alveolata</taxon>
        <taxon>Apicomplexa</taxon>
        <taxon>Conoidasida</taxon>
        <taxon>Coccidia</taxon>
        <taxon>Eucoccidiorida</taxon>
        <taxon>Eimeriorina</taxon>
        <taxon>Sarcocystidae</taxon>
        <taxon>Toxoplasma</taxon>
    </lineage>
</organism>
<accession>A0A086JCH7</accession>
<feature type="non-terminal residue" evidence="1">
    <location>
        <position position="1"/>
    </location>
</feature>